<dbReference type="Proteomes" id="UP000076603">
    <property type="component" value="Unassembled WGS sequence"/>
</dbReference>
<dbReference type="OrthoDB" id="1930532at2"/>
<dbReference type="STRING" id="1121326.CLMAG_45530"/>
<proteinExistence type="predicted"/>
<dbReference type="RefSeq" id="WP_066627410.1">
    <property type="nucleotide sequence ID" value="NZ_FQXL01000006.1"/>
</dbReference>
<reference evidence="1 2" key="1">
    <citation type="submission" date="2016-04" db="EMBL/GenBank/DDBJ databases">
        <title>Genome sequence of Clostridium magnum DSM 2767.</title>
        <authorList>
            <person name="Poehlein A."/>
            <person name="Uhlig R."/>
            <person name="Fischer R."/>
            <person name="Bahl H."/>
            <person name="Daniel R."/>
        </authorList>
    </citation>
    <scope>NUCLEOTIDE SEQUENCE [LARGE SCALE GENOMIC DNA]</scope>
    <source>
        <strain evidence="1 2">DSM 2767</strain>
    </source>
</reference>
<dbReference type="EMBL" id="LWAE01000006">
    <property type="protein sequence ID" value="KZL90067.1"/>
    <property type="molecule type" value="Genomic_DNA"/>
</dbReference>
<dbReference type="PATRIC" id="fig|1121326.3.peg.4615"/>
<accession>A0A162RL30</accession>
<evidence type="ECO:0000313" key="1">
    <source>
        <dbReference type="EMBL" id="KZL90067.1"/>
    </source>
</evidence>
<name>A0A162RL30_9CLOT</name>
<gene>
    <name evidence="1" type="ORF">CLMAG_45530</name>
</gene>
<evidence type="ECO:0008006" key="3">
    <source>
        <dbReference type="Google" id="ProtNLM"/>
    </source>
</evidence>
<evidence type="ECO:0000313" key="2">
    <source>
        <dbReference type="Proteomes" id="UP000076603"/>
    </source>
</evidence>
<organism evidence="1 2">
    <name type="scientific">Clostridium magnum DSM 2767</name>
    <dbReference type="NCBI Taxonomy" id="1121326"/>
    <lineage>
        <taxon>Bacteria</taxon>
        <taxon>Bacillati</taxon>
        <taxon>Bacillota</taxon>
        <taxon>Clostridia</taxon>
        <taxon>Eubacteriales</taxon>
        <taxon>Clostridiaceae</taxon>
        <taxon>Clostridium</taxon>
    </lineage>
</organism>
<sequence>MQKYFSDKEEKYEKIIGLLCKYKGLNREDLFKILRDQECKYLFYLLIKKYGCDDNMVIIQKDFPTVNKNRIKNNLKKAEEKLLLNRKIRSMYFEAEDLIEKTD</sequence>
<protein>
    <recommendedName>
        <fullName evidence="3">Ribose 5-phosphate isomerase</fullName>
    </recommendedName>
</protein>
<keyword evidence="2" id="KW-1185">Reference proteome</keyword>
<comment type="caution">
    <text evidence="1">The sequence shown here is derived from an EMBL/GenBank/DDBJ whole genome shotgun (WGS) entry which is preliminary data.</text>
</comment>
<dbReference type="AlphaFoldDB" id="A0A162RL30"/>